<dbReference type="EMBL" id="NBTZ01000027">
    <property type="protein sequence ID" value="OTP77887.1"/>
    <property type="molecule type" value="Genomic_DNA"/>
</dbReference>
<dbReference type="SMART" id="SM00304">
    <property type="entry name" value="HAMP"/>
    <property type="match status" value="1"/>
</dbReference>
<feature type="transmembrane region" description="Helical" evidence="10">
    <location>
        <begin position="176"/>
        <end position="197"/>
    </location>
</feature>
<evidence type="ECO:0000256" key="4">
    <source>
        <dbReference type="ARBA" id="ARBA00022500"/>
    </source>
</evidence>
<evidence type="ECO:0000256" key="10">
    <source>
        <dbReference type="SAM" id="Phobius"/>
    </source>
</evidence>
<keyword evidence="5" id="KW-0997">Cell inner membrane</keyword>
<dbReference type="GO" id="GO:0005886">
    <property type="term" value="C:plasma membrane"/>
    <property type="evidence" value="ECO:0007669"/>
    <property type="project" value="UniProtKB-SubCell"/>
</dbReference>
<evidence type="ECO:0000313" key="15">
    <source>
        <dbReference type="Proteomes" id="UP000194546"/>
    </source>
</evidence>
<dbReference type="Proteomes" id="UP000194546">
    <property type="component" value="Unassembled WGS sequence"/>
</dbReference>
<dbReference type="GO" id="GO:0007165">
    <property type="term" value="P:signal transduction"/>
    <property type="evidence" value="ECO:0007669"/>
    <property type="project" value="InterPro"/>
</dbReference>
<evidence type="ECO:0000256" key="2">
    <source>
        <dbReference type="ARBA" id="ARBA00022475"/>
    </source>
</evidence>
<dbReference type="InterPro" id="IPR051310">
    <property type="entry name" value="MCP_chemotaxis"/>
</dbReference>
<name>A0A242N9T8_CABSO</name>
<dbReference type="PROSITE" id="PS50885">
    <property type="entry name" value="HAMP"/>
    <property type="match status" value="1"/>
</dbReference>
<keyword evidence="3" id="KW-0488">Methylation</keyword>
<evidence type="ECO:0000313" key="14">
    <source>
        <dbReference type="EMBL" id="OTP80435.1"/>
    </source>
</evidence>
<dbReference type="SUPFAM" id="SSF158472">
    <property type="entry name" value="HAMP domain-like"/>
    <property type="match status" value="1"/>
</dbReference>
<evidence type="ECO:0000259" key="11">
    <source>
        <dbReference type="PROSITE" id="PS50112"/>
    </source>
</evidence>
<dbReference type="SUPFAM" id="SSF55785">
    <property type="entry name" value="PYP-like sensor domain (PAS domain)"/>
    <property type="match status" value="1"/>
</dbReference>
<evidence type="ECO:0000256" key="8">
    <source>
        <dbReference type="ARBA" id="ARBA00023136"/>
    </source>
</evidence>
<keyword evidence="14" id="KW-0675">Receptor</keyword>
<evidence type="ECO:0000259" key="12">
    <source>
        <dbReference type="PROSITE" id="PS50885"/>
    </source>
</evidence>
<evidence type="ECO:0000256" key="6">
    <source>
        <dbReference type="ARBA" id="ARBA00022692"/>
    </source>
</evidence>
<proteinExistence type="inferred from homology"/>
<keyword evidence="2" id="KW-1003">Cell membrane</keyword>
<dbReference type="AlphaFoldDB" id="A0A242N9T8"/>
<gene>
    <name evidence="14" type="ORF">PAMC26510_02220</name>
    <name evidence="13" type="ORF">PAMC26577_07135</name>
</gene>
<comment type="similarity">
    <text evidence="9">Belongs to the methyl-accepting chemotaxis (MCP) protein family.</text>
</comment>
<protein>
    <submittedName>
        <fullName evidence="14">Aerotaxis sensor receptor protein</fullName>
    </submittedName>
</protein>
<dbReference type="GO" id="GO:0006935">
    <property type="term" value="P:chemotaxis"/>
    <property type="evidence" value="ECO:0007669"/>
    <property type="project" value="UniProtKB-KW"/>
</dbReference>
<evidence type="ECO:0000256" key="9">
    <source>
        <dbReference type="ARBA" id="ARBA00029447"/>
    </source>
</evidence>
<dbReference type="Pfam" id="PF08447">
    <property type="entry name" value="PAS_3"/>
    <property type="match status" value="1"/>
</dbReference>
<evidence type="ECO:0000256" key="1">
    <source>
        <dbReference type="ARBA" id="ARBA00004429"/>
    </source>
</evidence>
<dbReference type="InterPro" id="IPR003660">
    <property type="entry name" value="HAMP_dom"/>
</dbReference>
<dbReference type="PANTHER" id="PTHR43531:SF11">
    <property type="entry name" value="METHYL-ACCEPTING CHEMOTAXIS PROTEIN 3"/>
    <property type="match status" value="1"/>
</dbReference>
<feature type="domain" description="PAS" evidence="11">
    <location>
        <begin position="1"/>
        <end position="42"/>
    </location>
</feature>
<dbReference type="InterPro" id="IPR035965">
    <property type="entry name" value="PAS-like_dom_sf"/>
</dbReference>
<evidence type="ECO:0000313" key="16">
    <source>
        <dbReference type="Proteomes" id="UP000195221"/>
    </source>
</evidence>
<dbReference type="InterPro" id="IPR000014">
    <property type="entry name" value="PAS"/>
</dbReference>
<keyword evidence="7 10" id="KW-1133">Transmembrane helix</keyword>
<feature type="domain" description="HAMP" evidence="12">
    <location>
        <begin position="198"/>
        <end position="250"/>
    </location>
</feature>
<keyword evidence="4" id="KW-0145">Chemotaxis</keyword>
<evidence type="ECO:0000256" key="5">
    <source>
        <dbReference type="ARBA" id="ARBA00022519"/>
    </source>
</evidence>
<evidence type="ECO:0000256" key="3">
    <source>
        <dbReference type="ARBA" id="ARBA00022481"/>
    </source>
</evidence>
<dbReference type="CDD" id="cd00130">
    <property type="entry name" value="PAS"/>
    <property type="match status" value="1"/>
</dbReference>
<dbReference type="FunFam" id="3.30.450.20:FF:000046">
    <property type="entry name" value="Aerotaxis sensor receptor"/>
    <property type="match status" value="1"/>
</dbReference>
<dbReference type="Pfam" id="PF00672">
    <property type="entry name" value="HAMP"/>
    <property type="match status" value="1"/>
</dbReference>
<dbReference type="NCBIfam" id="TIGR00229">
    <property type="entry name" value="sensory_box"/>
    <property type="match status" value="1"/>
</dbReference>
<reference evidence="13 16" key="2">
    <citation type="submission" date="2017-03" db="EMBL/GenBank/DDBJ databases">
        <title>Genome analysis of strain PAMC 26577.</title>
        <authorList>
            <person name="Oh H.-M."/>
            <person name="Yang J.-A."/>
        </authorList>
    </citation>
    <scope>NUCLEOTIDE SEQUENCE [LARGE SCALE GENOMIC DNA]</scope>
    <source>
        <strain evidence="13 16">PAMC 26577</strain>
    </source>
</reference>
<accession>A0A242N9T8</accession>
<organism evidence="14 15">
    <name type="scientific">Caballeronia sordidicola</name>
    <name type="common">Burkholderia sordidicola</name>
    <dbReference type="NCBI Taxonomy" id="196367"/>
    <lineage>
        <taxon>Bacteria</taxon>
        <taxon>Pseudomonadati</taxon>
        <taxon>Pseudomonadota</taxon>
        <taxon>Betaproteobacteria</taxon>
        <taxon>Burkholderiales</taxon>
        <taxon>Burkholderiaceae</taxon>
        <taxon>Caballeronia</taxon>
    </lineage>
</organism>
<evidence type="ECO:0000256" key="7">
    <source>
        <dbReference type="ARBA" id="ARBA00022989"/>
    </source>
</evidence>
<dbReference type="Proteomes" id="UP000195221">
    <property type="component" value="Unassembled WGS sequence"/>
</dbReference>
<dbReference type="CDD" id="cd06225">
    <property type="entry name" value="HAMP"/>
    <property type="match status" value="1"/>
</dbReference>
<dbReference type="PROSITE" id="PS50112">
    <property type="entry name" value="PAS"/>
    <property type="match status" value="1"/>
</dbReference>
<sequence length="284" mass="30675">MLVSATDLSGNIKYCNPAFIDVSGYPREELIGQPHNLIRHPDMPRDAFADMWTTIRRGRPWTALVKNRRKNGDFYWVRANVTPVIEHGTAVGFLSVRVKPGRDEVARAEALYARMRTGAMGSLRLEHGTLVRSGIAGKIGSLMRMPVTTRVALGYASTPLALLVTGLIAYRGAPPLPLWIAFGVSALVGAFGWASVARQIGTRVSAMSGYASRMAAGDLTVSMEAGKRDDLGEVQHALNQLKANISAIVLDVRGQIGGMMDAAREISSGNMDLSRRTELQAASL</sequence>
<keyword evidence="8 10" id="KW-0472">Membrane</keyword>
<dbReference type="PANTHER" id="PTHR43531">
    <property type="entry name" value="PROTEIN ICFG"/>
    <property type="match status" value="1"/>
</dbReference>
<dbReference type="Gene3D" id="6.10.340.10">
    <property type="match status" value="1"/>
</dbReference>
<comment type="caution">
    <text evidence="14">The sequence shown here is derived from an EMBL/GenBank/DDBJ whole genome shotgun (WGS) entry which is preliminary data.</text>
</comment>
<feature type="transmembrane region" description="Helical" evidence="10">
    <location>
        <begin position="151"/>
        <end position="170"/>
    </location>
</feature>
<comment type="subcellular location">
    <subcellularLocation>
        <location evidence="1">Cell inner membrane</location>
        <topology evidence="1">Multi-pass membrane protein</topology>
    </subcellularLocation>
</comment>
<reference evidence="14 15" key="1">
    <citation type="submission" date="2017-03" db="EMBL/GenBank/DDBJ databases">
        <title>Genome analysis of strain PAMC 26510.</title>
        <authorList>
            <person name="Oh H.-M."/>
            <person name="Yang J.-A."/>
        </authorList>
    </citation>
    <scope>NUCLEOTIDE SEQUENCE [LARGE SCALE GENOMIC DNA]</scope>
    <source>
        <strain evidence="14 15">PAMC 26510</strain>
    </source>
</reference>
<dbReference type="InterPro" id="IPR013655">
    <property type="entry name" value="PAS_fold_3"/>
</dbReference>
<dbReference type="Gene3D" id="3.30.450.20">
    <property type="entry name" value="PAS domain"/>
    <property type="match status" value="1"/>
</dbReference>
<evidence type="ECO:0000313" key="13">
    <source>
        <dbReference type="EMBL" id="OTP77887.1"/>
    </source>
</evidence>
<dbReference type="EMBL" id="NBTY01000006">
    <property type="protein sequence ID" value="OTP80435.1"/>
    <property type="molecule type" value="Genomic_DNA"/>
</dbReference>
<keyword evidence="6 10" id="KW-0812">Transmembrane</keyword>